<gene>
    <name evidence="1" type="ORF">BLA27_18825</name>
</gene>
<comment type="caution">
    <text evidence="1">The sequence shown here is derived from an EMBL/GenBank/DDBJ whole genome shotgun (WGS) entry which is preliminary data.</text>
</comment>
<evidence type="ECO:0000313" key="2">
    <source>
        <dbReference type="Proteomes" id="UP000182985"/>
    </source>
</evidence>
<dbReference type="Proteomes" id="UP000182985">
    <property type="component" value="Unassembled WGS sequence"/>
</dbReference>
<proteinExistence type="predicted"/>
<sequence>MSFLPAPRRKTRAPDETLRAVVLTALHLPDGSGFVGKKAAASARDGLVAITVFRLAVVSLA</sequence>
<accession>A0A1J6IAB7</accession>
<protein>
    <submittedName>
        <fullName evidence="1">Uncharacterized protein</fullName>
    </submittedName>
</protein>
<dbReference type="GeneID" id="61317232"/>
<reference evidence="1 2" key="1">
    <citation type="submission" date="2016-10" db="EMBL/GenBank/DDBJ databases">
        <title>The Draft Genome Sequence of the Potato Rhizosphere Bacteria Ochrobactrum sp. IPA7.2.</title>
        <authorList>
            <person name="Gogoleva N.E."/>
            <person name="Khlopko Y.A."/>
            <person name="Burygin G.L."/>
            <person name="Plotnikov A.O."/>
        </authorList>
    </citation>
    <scope>NUCLEOTIDE SEQUENCE [LARGE SCALE GENOMIC DNA]</scope>
    <source>
        <strain evidence="1 2">IPA7.2</strain>
    </source>
</reference>
<organism evidence="1 2">
    <name type="scientific">Brucella cytisi</name>
    <dbReference type="NCBI Taxonomy" id="407152"/>
    <lineage>
        <taxon>Bacteria</taxon>
        <taxon>Pseudomonadati</taxon>
        <taxon>Pseudomonadota</taxon>
        <taxon>Alphaproteobacteria</taxon>
        <taxon>Hyphomicrobiales</taxon>
        <taxon>Brucellaceae</taxon>
        <taxon>Brucella/Ochrobactrum group</taxon>
        <taxon>Brucella</taxon>
    </lineage>
</organism>
<name>A0A1J6IAB7_9HYPH</name>
<dbReference type="AlphaFoldDB" id="A0A1J6IAB7"/>
<keyword evidence="2" id="KW-1185">Reference proteome</keyword>
<evidence type="ECO:0000313" key="1">
    <source>
        <dbReference type="EMBL" id="OIS91968.1"/>
    </source>
</evidence>
<dbReference type="OrthoDB" id="8453705at2"/>
<dbReference type="RefSeq" id="WP_010661270.1">
    <property type="nucleotide sequence ID" value="NZ_JBHJZM010000003.1"/>
</dbReference>
<dbReference type="EMBL" id="MOEC01000021">
    <property type="protein sequence ID" value="OIS91968.1"/>
    <property type="molecule type" value="Genomic_DNA"/>
</dbReference>